<dbReference type="Proteomes" id="UP000484255">
    <property type="component" value="Unassembled WGS sequence"/>
</dbReference>
<keyword evidence="3" id="KW-1185">Reference proteome</keyword>
<proteinExistence type="predicted"/>
<evidence type="ECO:0000313" key="2">
    <source>
        <dbReference type="EMBL" id="NDY93150.1"/>
    </source>
</evidence>
<protein>
    <submittedName>
        <fullName evidence="2">AraC family transcriptional regulator</fullName>
    </submittedName>
</protein>
<dbReference type="EMBL" id="JAAGOH010000028">
    <property type="protein sequence ID" value="NDY93150.1"/>
    <property type="molecule type" value="Genomic_DNA"/>
</dbReference>
<evidence type="ECO:0000259" key="1">
    <source>
        <dbReference type="PROSITE" id="PS01124"/>
    </source>
</evidence>
<accession>A0A7C9PK92</accession>
<comment type="caution">
    <text evidence="2">The sequence shown here is derived from an EMBL/GenBank/DDBJ whole genome shotgun (WGS) entry which is preliminary data.</text>
</comment>
<feature type="domain" description="HTH araC/xylS-type" evidence="1">
    <location>
        <begin position="171"/>
        <end position="248"/>
    </location>
</feature>
<organism evidence="2 3">
    <name type="scientific">Ideonella livida</name>
    <dbReference type="NCBI Taxonomy" id="2707176"/>
    <lineage>
        <taxon>Bacteria</taxon>
        <taxon>Pseudomonadati</taxon>
        <taxon>Pseudomonadota</taxon>
        <taxon>Betaproteobacteria</taxon>
        <taxon>Burkholderiales</taxon>
        <taxon>Sphaerotilaceae</taxon>
        <taxon>Ideonella</taxon>
    </lineage>
</organism>
<dbReference type="Gene3D" id="1.10.10.60">
    <property type="entry name" value="Homeodomain-like"/>
    <property type="match status" value="1"/>
</dbReference>
<sequence>MMRDTRGVSLDDAQRLSHFPASPLMSLSWFHGAEVGFMQPDGAWSPFGADVVVFGSQLTPRVTWAPRTGFGGMLCFTPDVAQALFGLDPAALVDGLAPAAAVLDRSWQPWLRALPQATTPAAAMALITAALGPRWQVLQGRAGQAPSLRQVGRAWVGRLALQALQWRQGRSPRQVERRLKEWTGRSLRDWQALVRTEGLFFAARDRQAQGLPFDWAGLAQDEGFADQAHLVRSARRITGFAPGEFARRFVEDESFWIVRLWV</sequence>
<name>A0A7C9PK92_9BURK</name>
<gene>
    <name evidence="2" type="ORF">G3A44_18310</name>
</gene>
<dbReference type="GO" id="GO:0003700">
    <property type="term" value="F:DNA-binding transcription factor activity"/>
    <property type="evidence" value="ECO:0007669"/>
    <property type="project" value="InterPro"/>
</dbReference>
<dbReference type="InterPro" id="IPR018060">
    <property type="entry name" value="HTH_AraC"/>
</dbReference>
<dbReference type="GO" id="GO:0043565">
    <property type="term" value="F:sequence-specific DNA binding"/>
    <property type="evidence" value="ECO:0007669"/>
    <property type="project" value="InterPro"/>
</dbReference>
<evidence type="ECO:0000313" key="3">
    <source>
        <dbReference type="Proteomes" id="UP000484255"/>
    </source>
</evidence>
<reference evidence="2 3" key="1">
    <citation type="submission" date="2020-02" db="EMBL/GenBank/DDBJ databases">
        <title>Ideonella bacterium strain TBM-1.</title>
        <authorList>
            <person name="Chen W.-M."/>
        </authorList>
    </citation>
    <scope>NUCLEOTIDE SEQUENCE [LARGE SCALE GENOMIC DNA]</scope>
    <source>
        <strain evidence="2 3">TBM-1</strain>
    </source>
</reference>
<dbReference type="PROSITE" id="PS01124">
    <property type="entry name" value="HTH_ARAC_FAMILY_2"/>
    <property type="match status" value="1"/>
</dbReference>
<dbReference type="AlphaFoldDB" id="A0A7C9PK92"/>